<dbReference type="EMBL" id="JRJU01000002">
    <property type="protein sequence ID" value="KHF41548.1"/>
    <property type="molecule type" value="Genomic_DNA"/>
</dbReference>
<dbReference type="Pfam" id="PF01935">
    <property type="entry name" value="DUF87"/>
    <property type="match status" value="1"/>
</dbReference>
<reference evidence="3 4" key="1">
    <citation type="submission" date="2014-09" db="EMBL/GenBank/DDBJ databases">
        <title>Genome sequencing and annotation of Bacillus Okhensis strain Kh10-101T.</title>
        <authorList>
            <person name="Prakash J.S."/>
        </authorList>
    </citation>
    <scope>NUCLEOTIDE SEQUENCE [LARGE SCALE GENOMIC DNA]</scope>
    <source>
        <strain evidence="4">Kh10-101T</strain>
    </source>
</reference>
<dbReference type="SUPFAM" id="SSF52540">
    <property type="entry name" value="P-loop containing nucleoside triphosphate hydrolases"/>
    <property type="match status" value="1"/>
</dbReference>
<accession>A0A0B0IG30</accession>
<feature type="domain" description="Helicase HerA central" evidence="2">
    <location>
        <begin position="1365"/>
        <end position="1589"/>
    </location>
</feature>
<dbReference type="eggNOG" id="COG0433">
    <property type="taxonomic scope" value="Bacteria"/>
</dbReference>
<evidence type="ECO:0000256" key="1">
    <source>
        <dbReference type="SAM" id="MobiDB-lite"/>
    </source>
</evidence>
<name>A0A0B0IG30_9BACI</name>
<keyword evidence="4" id="KW-1185">Reference proteome</keyword>
<dbReference type="NCBIfam" id="TIGR03237">
    <property type="entry name" value="dnd_assoc_2"/>
    <property type="match status" value="1"/>
</dbReference>
<evidence type="ECO:0000313" key="3">
    <source>
        <dbReference type="EMBL" id="KHF41548.1"/>
    </source>
</evidence>
<proteinExistence type="predicted"/>
<comment type="caution">
    <text evidence="3">The sequence shown here is derived from an EMBL/GenBank/DDBJ whole genome shotgun (WGS) entry which is preliminary data.</text>
</comment>
<feature type="region of interest" description="Disordered" evidence="1">
    <location>
        <begin position="1309"/>
        <end position="1347"/>
    </location>
</feature>
<dbReference type="Gene3D" id="3.40.50.300">
    <property type="entry name" value="P-loop containing nucleotide triphosphate hydrolases"/>
    <property type="match status" value="2"/>
</dbReference>
<gene>
    <name evidence="3" type="ORF">LQ50_02210</name>
</gene>
<organism evidence="3 4">
    <name type="scientific">Halalkalibacter okhensis</name>
    <dbReference type="NCBI Taxonomy" id="333138"/>
    <lineage>
        <taxon>Bacteria</taxon>
        <taxon>Bacillati</taxon>
        <taxon>Bacillota</taxon>
        <taxon>Bacilli</taxon>
        <taxon>Bacillales</taxon>
        <taxon>Bacillaceae</taxon>
        <taxon>Halalkalibacter</taxon>
    </lineage>
</organism>
<dbReference type="InterPro" id="IPR051162">
    <property type="entry name" value="T4SS_component"/>
</dbReference>
<dbReference type="PANTHER" id="PTHR30121:SF11">
    <property type="entry name" value="AAA+ ATPASE DOMAIN-CONTAINING PROTEIN"/>
    <property type="match status" value="1"/>
</dbReference>
<dbReference type="Proteomes" id="UP000030832">
    <property type="component" value="Unassembled WGS sequence"/>
</dbReference>
<dbReference type="InterPro" id="IPR027417">
    <property type="entry name" value="P-loop_NTPase"/>
</dbReference>
<protein>
    <submittedName>
        <fullName evidence="3">DNA phosphorothioation-dependent restriction protein DptH</fullName>
    </submittedName>
</protein>
<dbReference type="PANTHER" id="PTHR30121">
    <property type="entry name" value="UNCHARACTERIZED PROTEIN YJGR-RELATED"/>
    <property type="match status" value="1"/>
</dbReference>
<dbReference type="STRING" id="333138.LQ50_02210"/>
<sequence>MSNQFYKYVSELLIGFFKEEGINPGDRYFIQLEQKEELKALIDSLQTVNGVKKFTYQHEFGAVYETFAVTVNNVDLVVASTAENVTPDFLVTLRNEVGDQKGDWEGTALISLVSEQLDSIQGGSSDLQKEGMPLHPQSLFNNLRSDIENSELKKVDQTILFENLERLMEEQVINQVALLDFEEIFSVLSKGSIKDNDYQKFGLFKDYDLHTYTGKKLKNRLKENHELFEYVQRVHDFGTAEQDLEKKFSQNGVSELKKDNWVETPFTKVYNYAEEKEDENKNAKVKLEDLKIPNMQYWDRPLRENSTGYRKRQIIIFNNEKKDEFTLSAKFEISGKTIKNLDNEFISIPNYSKSNVAASAGRKNLTITIRPDHKKPTFSRVSYKHEKKSSLGCEFHIVVVPFGPEYLGDIKTKYVVNVKDARLELNSEVEELKLGFGKEDRTHEITTNNSTLTLDENEAVTIQPQADAFNEKDQLIINLIITQVILPILLKNELPETTPIRAVRIWRMKRELQDNFQLIQSNRLVIGNREFYTHAEYTAFFAWEKEWVNKDLMAARVDADELSEVELTINEDLKEAFSRFRNYFTSKGLIPSLCYVSDDMKTIAVEYIQTFINEIRRLKNEPHSWKARTDLMLLGTQKTADGIYFTPFHPLVIAYQLKVNDMLGKEEVDQSILNRLNPDALVPYIYDNNGDLFKPDSDQPIKEWVKFKTVNEVTVADASTYLARVTEDKLKQFEEHFSYLFAEKSKASFKVNVVNISNDREVLRGILLWIVNRIERKGAESLKPIEVSLYLKNSESSFDIFSRLKDPEKVSEYFNVRLSSKKYDEHDLLRFIRESLFYYKHSLDEPYRYAHVSFYKMQSQEDDALQHMDEMATGISLNGLVASVPSMKVDDHYRNGFGTKAYDFEHGDILLDTTYYTNELAANVRNKGNDTYRPEESISSRTTTDDEETLNKIFASSYWVTFVDPSVDLAFFQEYNRNLVVIHYSDQYSSSSRYDAITVTDKSRQYNTAIKEYLMNADFDLVVTEEDVVSTIKAFNAFNGEWLLRIIGSKGHFSREKLSIISAIKNTLAYFDHKDILWVPISLEEILRVAGAVGLDRKNGIFTAKNLGISGAHSDDLLLIGLETASDGIKVHFYPIEVKIGINNSQVIEKAKKQVDQTKKLFDEELRKYNDDGKVIFTNQFYRNFFVQLTIANASKIYQSGLWPEKEYNIADSVKAKLLKDDYEITDDLAEFIGRGAIVSFEKDRYVKKSEVEDDVTILYLAEEDGYRGIIDSVQLLTERMIEGKTDFRQEILIGNVYKVEDTANKNANRGVGTGKEEYPAGATSLNNDSTRFVPPGHTGEQEPPTALVEPTNKKVALEDVRILIGEVENSNKEVYWEFGHPQLANRHLLISGKSGQGKTYFMQCLLLEQAKQGISNIIVDYTEGFLPNQLEPEFVDYLGDKLIQKIVYNEQLPINPFRKNTRNIGGLEIAENDTDIAERIKSVFGAVYSTLGIQQLNAIYEATQNGIRKYEDEMSLKLLASELEELGSTYATSALSQIRPLIDRNPFNAQDFATIDWEQIINSEGQVYVIQLTGYPRDVQLIITEFILWDLWNHSVRHGSKNKPLPVILDEAQNLDHREFSPSARILTEGRKFGWSAWYATQFLRSQLESAELARLQNSSQKVYFAPPEQEVSTIAHSIAQDKTERGYWEKKLSSLRKGQCIVHGPLEHNGELTKPNVNVVNISPLGKRINRS</sequence>
<evidence type="ECO:0000313" key="4">
    <source>
        <dbReference type="Proteomes" id="UP000030832"/>
    </source>
</evidence>
<dbReference type="RefSeq" id="WP_034625581.1">
    <property type="nucleotide sequence ID" value="NZ_JRJU01000002.1"/>
</dbReference>
<dbReference type="InterPro" id="IPR002789">
    <property type="entry name" value="HerA_central"/>
</dbReference>
<evidence type="ECO:0000259" key="2">
    <source>
        <dbReference type="Pfam" id="PF01935"/>
    </source>
</evidence>
<dbReference type="InterPro" id="IPR017646">
    <property type="entry name" value="Dnd_assoc_2"/>
</dbReference>
<dbReference type="OrthoDB" id="9758751at2"/>